<dbReference type="Proteomes" id="UP000198891">
    <property type="component" value="Unassembled WGS sequence"/>
</dbReference>
<dbReference type="RefSeq" id="WP_092557926.1">
    <property type="nucleotide sequence ID" value="NZ_FNPZ01000007.1"/>
</dbReference>
<dbReference type="EMBL" id="FNPZ01000007">
    <property type="protein sequence ID" value="SDZ52829.1"/>
    <property type="molecule type" value="Genomic_DNA"/>
</dbReference>
<protein>
    <submittedName>
        <fullName evidence="3">Uncharacterized protein</fullName>
    </submittedName>
</protein>
<feature type="region of interest" description="Disordered" evidence="1">
    <location>
        <begin position="26"/>
        <end position="49"/>
    </location>
</feature>
<keyword evidence="2" id="KW-0732">Signal</keyword>
<dbReference type="PROSITE" id="PS51318">
    <property type="entry name" value="TAT"/>
    <property type="match status" value="1"/>
</dbReference>
<keyword evidence="4" id="KW-1185">Reference proteome</keyword>
<gene>
    <name evidence="3" type="ORF">SAMN05216554_4436</name>
</gene>
<feature type="signal peptide" evidence="2">
    <location>
        <begin position="1"/>
        <end position="24"/>
    </location>
</feature>
<dbReference type="STRING" id="381665.SAMN05216554_4436"/>
<evidence type="ECO:0000256" key="1">
    <source>
        <dbReference type="SAM" id="MobiDB-lite"/>
    </source>
</evidence>
<accession>A0A1H3TU25</accession>
<dbReference type="InterPro" id="IPR006311">
    <property type="entry name" value="TAT_signal"/>
</dbReference>
<evidence type="ECO:0000313" key="4">
    <source>
        <dbReference type="Proteomes" id="UP000198891"/>
    </source>
</evidence>
<dbReference type="OrthoDB" id="3784033at2"/>
<reference evidence="3 4" key="1">
    <citation type="submission" date="2016-10" db="EMBL/GenBank/DDBJ databases">
        <authorList>
            <person name="de Groot N.N."/>
        </authorList>
    </citation>
    <scope>NUCLEOTIDE SEQUENCE [LARGE SCALE GENOMIC DNA]</scope>
    <source>
        <strain evidence="3 4">CGMCC 4.3491</strain>
    </source>
</reference>
<dbReference type="PROSITE" id="PS51257">
    <property type="entry name" value="PROKAR_LIPOPROTEIN"/>
    <property type="match status" value="1"/>
</dbReference>
<proteinExistence type="predicted"/>
<organism evidence="3 4">
    <name type="scientific">Herbiconiux ginsengi</name>
    <dbReference type="NCBI Taxonomy" id="381665"/>
    <lineage>
        <taxon>Bacteria</taxon>
        <taxon>Bacillati</taxon>
        <taxon>Actinomycetota</taxon>
        <taxon>Actinomycetes</taxon>
        <taxon>Micrococcales</taxon>
        <taxon>Microbacteriaceae</taxon>
        <taxon>Herbiconiux</taxon>
    </lineage>
</organism>
<name>A0A1H3TU25_9MICO</name>
<sequence>MTLRRRRRGVVLAGGLVATSLALSGCTGPGGADASPSARPTPTAATTPAPATVVDGLGLSILQNRPDYATRVLQVSVTNEAGDPITVVGARFESAQFAEPAAWTKAASSAVPAGLTRHLPVQLPAAVCPTPDATTPSLTITVADASGTTREVTGPPADPFGVLPRIAAEDCLDEAVAGIAALTLDDTLEVTGAGGDSVAHLTLRVDPSGGTGELLLDEARFTILLAPADGTTWPLDATVPGGGAVREFTLDAVPARCDPHSIAEDKRGTFLPVVLEVTDGPSGTVPVPSSDTLRLALYDFIAAHCGFAATPAPAPAG</sequence>
<feature type="compositionally biased region" description="Low complexity" evidence="1">
    <location>
        <begin position="34"/>
        <end position="49"/>
    </location>
</feature>
<dbReference type="AlphaFoldDB" id="A0A1H3TU25"/>
<feature type="chain" id="PRO_5039717767" evidence="2">
    <location>
        <begin position="25"/>
        <end position="317"/>
    </location>
</feature>
<evidence type="ECO:0000256" key="2">
    <source>
        <dbReference type="SAM" id="SignalP"/>
    </source>
</evidence>
<evidence type="ECO:0000313" key="3">
    <source>
        <dbReference type="EMBL" id="SDZ52829.1"/>
    </source>
</evidence>